<proteinExistence type="predicted"/>
<evidence type="ECO:0000313" key="1">
    <source>
        <dbReference type="EMBL" id="SEK58529.1"/>
    </source>
</evidence>
<accession>A0A1H7I7M3</accession>
<name>A0A1H7I7M3_OLID1</name>
<organism evidence="1 2">
    <name type="scientific">Olivibacter domesticus</name>
    <name type="common">Pseudosphingobacterium domesticum</name>
    <dbReference type="NCBI Taxonomy" id="407022"/>
    <lineage>
        <taxon>Bacteria</taxon>
        <taxon>Pseudomonadati</taxon>
        <taxon>Bacteroidota</taxon>
        <taxon>Sphingobacteriia</taxon>
        <taxon>Sphingobacteriales</taxon>
        <taxon>Sphingobacteriaceae</taxon>
        <taxon>Olivibacter</taxon>
    </lineage>
</organism>
<dbReference type="EMBL" id="FOAF01000001">
    <property type="protein sequence ID" value="SEK58529.1"/>
    <property type="molecule type" value="Genomic_DNA"/>
</dbReference>
<dbReference type="Proteomes" id="UP000199421">
    <property type="component" value="Unassembled WGS sequence"/>
</dbReference>
<keyword evidence="2" id="KW-1185">Reference proteome</keyword>
<dbReference type="AlphaFoldDB" id="A0A1H7I7M3"/>
<protein>
    <submittedName>
        <fullName evidence="1">Uncharacterized protein</fullName>
    </submittedName>
</protein>
<sequence length="110" mass="12499">MVKREDDMNVSLVLTAFFDAIAEDRRISSTHIGIFAALVHFGQIRGSDGSVQAFSYEIMNHAKISSTNTYHKCIRDLSAYGYLRYEPSFKRNQGSMIFFVCPDKEHAVVE</sequence>
<evidence type="ECO:0000313" key="2">
    <source>
        <dbReference type="Proteomes" id="UP000199421"/>
    </source>
</evidence>
<reference evidence="2" key="1">
    <citation type="submission" date="2016-10" db="EMBL/GenBank/DDBJ databases">
        <authorList>
            <person name="Varghese N."/>
            <person name="Submissions S."/>
        </authorList>
    </citation>
    <scope>NUCLEOTIDE SEQUENCE [LARGE SCALE GENOMIC DNA]</scope>
    <source>
        <strain evidence="2">DSM 18733</strain>
    </source>
</reference>
<dbReference type="STRING" id="407022.SAMN05661044_00612"/>
<gene>
    <name evidence="1" type="ORF">SAMN05661044_00612</name>
</gene>